<feature type="compositionally biased region" description="Basic residues" evidence="1">
    <location>
        <begin position="73"/>
        <end position="85"/>
    </location>
</feature>
<feature type="region of interest" description="Disordered" evidence="1">
    <location>
        <begin position="33"/>
        <end position="104"/>
    </location>
</feature>
<keyword evidence="3" id="KW-1185">Reference proteome</keyword>
<proteinExistence type="predicted"/>
<comment type="caution">
    <text evidence="2">The sequence shown here is derived from an EMBL/GenBank/DDBJ whole genome shotgun (WGS) entry which is preliminary data.</text>
</comment>
<dbReference type="Proteomes" id="UP000266841">
    <property type="component" value="Unassembled WGS sequence"/>
</dbReference>
<evidence type="ECO:0000313" key="3">
    <source>
        <dbReference type="Proteomes" id="UP000266841"/>
    </source>
</evidence>
<evidence type="ECO:0000256" key="1">
    <source>
        <dbReference type="SAM" id="MobiDB-lite"/>
    </source>
</evidence>
<name>K0S424_THAOC</name>
<dbReference type="AlphaFoldDB" id="K0S424"/>
<sequence>MQAVHIEVTSSQASESPPCICALVPIAEALTASRSGGPARDTTAGASTQEVPHSLGMCSEEVGSSIEGLGNSRQRRHQRPVRRNHLTAQLECGAAAQRQPTVLE</sequence>
<protein>
    <submittedName>
        <fullName evidence="2">Uncharacterized protein</fullName>
    </submittedName>
</protein>
<reference evidence="2 3" key="1">
    <citation type="journal article" date="2012" name="Genome Biol.">
        <title>Genome and low-iron response of an oceanic diatom adapted to chronic iron limitation.</title>
        <authorList>
            <person name="Lommer M."/>
            <person name="Specht M."/>
            <person name="Roy A.S."/>
            <person name="Kraemer L."/>
            <person name="Andreson R."/>
            <person name="Gutowska M.A."/>
            <person name="Wolf J."/>
            <person name="Bergner S.V."/>
            <person name="Schilhabel M.B."/>
            <person name="Klostermeier U.C."/>
            <person name="Beiko R.G."/>
            <person name="Rosenstiel P."/>
            <person name="Hippler M."/>
            <person name="Laroche J."/>
        </authorList>
    </citation>
    <scope>NUCLEOTIDE SEQUENCE [LARGE SCALE GENOMIC DNA]</scope>
    <source>
        <strain evidence="2 3">CCMP1005</strain>
    </source>
</reference>
<organism evidence="2 3">
    <name type="scientific">Thalassiosira oceanica</name>
    <name type="common">Marine diatom</name>
    <dbReference type="NCBI Taxonomy" id="159749"/>
    <lineage>
        <taxon>Eukaryota</taxon>
        <taxon>Sar</taxon>
        <taxon>Stramenopiles</taxon>
        <taxon>Ochrophyta</taxon>
        <taxon>Bacillariophyta</taxon>
        <taxon>Coscinodiscophyceae</taxon>
        <taxon>Thalassiosirophycidae</taxon>
        <taxon>Thalassiosirales</taxon>
        <taxon>Thalassiosiraceae</taxon>
        <taxon>Thalassiosira</taxon>
    </lineage>
</organism>
<accession>K0S424</accession>
<evidence type="ECO:0000313" key="2">
    <source>
        <dbReference type="EMBL" id="EJK59589.1"/>
    </source>
</evidence>
<dbReference type="EMBL" id="AGNL01022665">
    <property type="protein sequence ID" value="EJK59589.1"/>
    <property type="molecule type" value="Genomic_DNA"/>
</dbReference>
<gene>
    <name evidence="2" type="ORF">THAOC_20165</name>
</gene>